<sequence>MKYSEARPGRTFVIRLEDGESVHETLEAFAAEQGVQRASLTVLGGADKGSRLVVGPEESRAAVINPMTLELYDAHEITGTGTIFPNADGRPILHLHIACGREENSVTGCARAGVKVWHVMEVVMTELLQNEAKRLPDAATGFELLIP</sequence>
<accession>A0A3S0L0W4</accession>
<comment type="caution">
    <text evidence="3">The sequence shown here is derived from an EMBL/GenBank/DDBJ whole genome shotgun (WGS) entry which is preliminary data.</text>
</comment>
<dbReference type="SUPFAM" id="SSF117856">
    <property type="entry name" value="AF0104/ALDC/Ptd012-like"/>
    <property type="match status" value="1"/>
</dbReference>
<organism evidence="3 4">
    <name type="scientific">Chlorobium phaeovibrioides</name>
    <dbReference type="NCBI Taxonomy" id="1094"/>
    <lineage>
        <taxon>Bacteria</taxon>
        <taxon>Pseudomonadati</taxon>
        <taxon>Chlorobiota</taxon>
        <taxon>Chlorobiia</taxon>
        <taxon>Chlorobiales</taxon>
        <taxon>Chlorobiaceae</taxon>
        <taxon>Chlorobium/Pelodictyon group</taxon>
        <taxon>Chlorobium</taxon>
    </lineage>
</organism>
<dbReference type="InterPro" id="IPR005175">
    <property type="entry name" value="PPC_dom"/>
</dbReference>
<dbReference type="Proteomes" id="UP000279908">
    <property type="component" value="Unassembled WGS sequence"/>
</dbReference>
<dbReference type="Proteomes" id="UP000489351">
    <property type="component" value="Unassembled WGS sequence"/>
</dbReference>
<dbReference type="RefSeq" id="WP_126341348.1">
    <property type="nucleotide sequence ID" value="NZ_RXYJ01000001.1"/>
</dbReference>
<feature type="domain" description="PPC" evidence="1">
    <location>
        <begin position="6"/>
        <end position="147"/>
    </location>
</feature>
<dbReference type="Pfam" id="PF03479">
    <property type="entry name" value="PCC"/>
    <property type="match status" value="1"/>
</dbReference>
<protein>
    <submittedName>
        <fullName evidence="3">DNA-binding protein</fullName>
    </submittedName>
    <submittedName>
        <fullName evidence="2">DUF296 domain-containing protein</fullName>
    </submittedName>
</protein>
<evidence type="ECO:0000313" key="4">
    <source>
        <dbReference type="Proteomes" id="UP000279908"/>
    </source>
</evidence>
<dbReference type="CDD" id="cd11378">
    <property type="entry name" value="DUF296"/>
    <property type="match status" value="1"/>
</dbReference>
<evidence type="ECO:0000313" key="5">
    <source>
        <dbReference type="Proteomes" id="UP000489351"/>
    </source>
</evidence>
<evidence type="ECO:0000313" key="3">
    <source>
        <dbReference type="EMBL" id="RTY35970.1"/>
    </source>
</evidence>
<dbReference type="Gene3D" id="3.30.1330.80">
    <property type="entry name" value="Hypothetical protein, similar to alpha- acetolactate decarboxylase, domain 2"/>
    <property type="match status" value="1"/>
</dbReference>
<dbReference type="GO" id="GO:0003677">
    <property type="term" value="F:DNA binding"/>
    <property type="evidence" value="ECO:0007669"/>
    <property type="project" value="UniProtKB-KW"/>
</dbReference>
<reference evidence="2 5" key="2">
    <citation type="submission" date="2019-11" db="EMBL/GenBank/DDBJ databases">
        <title>Green- and brown-colored morphotypes of Chlorobia in the stratified aquatic ecosystems of Kandalaksha Gulf (White Sea): A model for study of the accessory genome evolution.</title>
        <authorList>
            <person name="Grouzdev D.S."/>
        </authorList>
    </citation>
    <scope>NUCLEOTIDE SEQUENCE [LARGE SCALE GENOMIC DNA]</scope>
    <source>
        <strain evidence="2 5">ZM</strain>
    </source>
</reference>
<proteinExistence type="predicted"/>
<evidence type="ECO:0000313" key="2">
    <source>
        <dbReference type="EMBL" id="MWV54875.1"/>
    </source>
</evidence>
<gene>
    <name evidence="3" type="ORF">EKD02_08760</name>
    <name evidence="2" type="ORF">GJ685_07330</name>
</gene>
<dbReference type="EMBL" id="WUBZ01000024">
    <property type="protein sequence ID" value="MWV54875.1"/>
    <property type="molecule type" value="Genomic_DNA"/>
</dbReference>
<dbReference type="PROSITE" id="PS51742">
    <property type="entry name" value="PPC"/>
    <property type="match status" value="1"/>
</dbReference>
<dbReference type="PANTHER" id="PTHR34988:SF1">
    <property type="entry name" value="DNA-BINDING PROTEIN"/>
    <property type="match status" value="1"/>
</dbReference>
<name>A0A3S0L0W4_CHLPH</name>
<dbReference type="AlphaFoldDB" id="A0A3S0L0W4"/>
<evidence type="ECO:0000259" key="1">
    <source>
        <dbReference type="PROSITE" id="PS51742"/>
    </source>
</evidence>
<reference evidence="3 4" key="1">
    <citation type="submission" date="2018-12" db="EMBL/GenBank/DDBJ databases">
        <authorList>
            <person name="Lunina O.N."/>
            <person name="Grouzdev D.S."/>
            <person name="Gorlenko V.M."/>
            <person name="Savvichev A.S."/>
        </authorList>
    </citation>
    <scope>NUCLEOTIDE SEQUENCE [LARGE SCALE GENOMIC DNA]</scope>
    <source>
        <strain evidence="3 4">BrKhr-17</strain>
    </source>
</reference>
<dbReference type="PANTHER" id="PTHR34988">
    <property type="entry name" value="PROTEIN, PUTATIVE-RELATED"/>
    <property type="match status" value="1"/>
</dbReference>
<dbReference type="EMBL" id="RXYK01000016">
    <property type="protein sequence ID" value="RTY35970.1"/>
    <property type="molecule type" value="Genomic_DNA"/>
</dbReference>
<keyword evidence="3" id="KW-0238">DNA-binding</keyword>
<keyword evidence="5" id="KW-1185">Reference proteome</keyword>